<evidence type="ECO:0000313" key="2">
    <source>
        <dbReference type="Proteomes" id="UP001275436"/>
    </source>
</evidence>
<protein>
    <submittedName>
        <fullName evidence="1">Uncharacterized protein</fullName>
    </submittedName>
</protein>
<keyword evidence="2" id="KW-1185">Reference proteome</keyword>
<accession>A0ABQ5TK90</accession>
<proteinExistence type="predicted"/>
<evidence type="ECO:0000313" key="1">
    <source>
        <dbReference type="EMBL" id="GLO66587.1"/>
    </source>
</evidence>
<dbReference type="EMBL" id="BSKO01000001">
    <property type="protein sequence ID" value="GLO66587.1"/>
    <property type="molecule type" value="Genomic_DNA"/>
</dbReference>
<dbReference type="Proteomes" id="UP001275436">
    <property type="component" value="Unassembled WGS sequence"/>
</dbReference>
<sequence>MHNLLKFMLKYEKKRAIINFAVEKRNKNFCKDAKKCLTDFVKHDKLYFVAVIT</sequence>
<reference evidence="1 2" key="1">
    <citation type="submission" date="2023-02" db="EMBL/GenBank/DDBJ databases">
        <title>Oceanobacillus kimchii IFOP_LL358 isolated form Alexandrium catenella lab strain.</title>
        <authorList>
            <person name="Gajardo G."/>
            <person name="Ueki S."/>
            <person name="Maruyama F."/>
        </authorList>
    </citation>
    <scope>NUCLEOTIDE SEQUENCE [LARGE SCALE GENOMIC DNA]</scope>
    <source>
        <strain evidence="1 2">IFOP_LL358</strain>
    </source>
</reference>
<gene>
    <name evidence="1" type="ORF">MACH08_23710</name>
</gene>
<organism evidence="1 2">
    <name type="scientific">Oceanobacillus kimchii</name>
    <dbReference type="NCBI Taxonomy" id="746691"/>
    <lineage>
        <taxon>Bacteria</taxon>
        <taxon>Bacillati</taxon>
        <taxon>Bacillota</taxon>
        <taxon>Bacilli</taxon>
        <taxon>Bacillales</taxon>
        <taxon>Bacillaceae</taxon>
        <taxon>Oceanobacillus</taxon>
    </lineage>
</organism>
<name>A0ABQ5TK90_9BACI</name>
<comment type="caution">
    <text evidence="1">The sequence shown here is derived from an EMBL/GenBank/DDBJ whole genome shotgun (WGS) entry which is preliminary data.</text>
</comment>